<gene>
    <name evidence="1" type="ORF">COLAER_00686</name>
</gene>
<dbReference type="Proteomes" id="UP000002979">
    <property type="component" value="Unassembled WGS sequence"/>
</dbReference>
<reference evidence="1 2" key="1">
    <citation type="submission" date="2007-01" db="EMBL/GenBank/DDBJ databases">
        <title>Draft genome sequence of Collinsella aerofaciens (ATCC 25986).</title>
        <authorList>
            <person name="Sudarsanam P."/>
            <person name="Ley R."/>
            <person name="Guruge J."/>
            <person name="Turnbaugh P.J."/>
            <person name="Mahowald M."/>
            <person name="Liep D."/>
            <person name="Gordon J."/>
        </authorList>
    </citation>
    <scope>NUCLEOTIDE SEQUENCE [LARGE SCALE GENOMIC DNA]</scope>
    <source>
        <strain evidence="2">ATCC 25986 / DSM 3979 / JCM 10188 / KCTC 3647 / NCTC 11838 / VPI 1003</strain>
    </source>
</reference>
<evidence type="ECO:0000313" key="2">
    <source>
        <dbReference type="Proteomes" id="UP000002979"/>
    </source>
</evidence>
<dbReference type="EMBL" id="AAVN02000002">
    <property type="protein sequence ID" value="EBA40162.1"/>
    <property type="molecule type" value="Genomic_DNA"/>
</dbReference>
<reference evidence="1 2" key="2">
    <citation type="submission" date="2007-04" db="EMBL/GenBank/DDBJ databases">
        <authorList>
            <person name="Fulton L."/>
            <person name="Clifton S."/>
            <person name="Fulton B."/>
            <person name="Xu J."/>
            <person name="Minx P."/>
            <person name="Mardis E.R."/>
            <person name="Wilson R.K."/>
        </authorList>
    </citation>
    <scope>NUCLEOTIDE SEQUENCE [LARGE SCALE GENOMIC DNA]</scope>
    <source>
        <strain evidence="2">ATCC 25986 / DSM 3979 / JCM 10188 / KCTC 3647 / NCTC 11838 / VPI 1003</strain>
    </source>
</reference>
<accession>A4E8E5</accession>
<sequence>MPARRGVHAALLDEAPVEQVADGAVDAALLHVEEAGQAALALEVAAPGVAEAEDARVDEQGKAGEAQVRHHEVPYRRELARGGAVAPLRACGRHRR</sequence>
<dbReference type="AlphaFoldDB" id="A4E8E5"/>
<protein>
    <submittedName>
        <fullName evidence="1">Uncharacterized protein</fullName>
    </submittedName>
</protein>
<evidence type="ECO:0000313" key="1">
    <source>
        <dbReference type="EMBL" id="EBA40162.1"/>
    </source>
</evidence>
<name>A4E8E5_COLAA</name>
<proteinExistence type="predicted"/>
<organism evidence="1 2">
    <name type="scientific">Collinsella aerofaciens (strain ATCC 25986 / DSM 3979 / JCM 10188 / KCTC 3647 / NCTC 11838 / VPI 1003)</name>
    <dbReference type="NCBI Taxonomy" id="411903"/>
    <lineage>
        <taxon>Bacteria</taxon>
        <taxon>Bacillati</taxon>
        <taxon>Actinomycetota</taxon>
        <taxon>Coriobacteriia</taxon>
        <taxon>Coriobacteriales</taxon>
        <taxon>Coriobacteriaceae</taxon>
        <taxon>Collinsella</taxon>
    </lineage>
</organism>
<comment type="caution">
    <text evidence="1">The sequence shown here is derived from an EMBL/GenBank/DDBJ whole genome shotgun (WGS) entry which is preliminary data.</text>
</comment>